<keyword evidence="6 12" id="KW-0863">Zinc-finger</keyword>
<evidence type="ECO:0000256" key="12">
    <source>
        <dbReference type="PROSITE-ProRule" id="PRU00042"/>
    </source>
</evidence>
<dbReference type="Pfam" id="PF00096">
    <property type="entry name" value="zf-C2H2"/>
    <property type="match status" value="5"/>
</dbReference>
<dbReference type="GO" id="GO:0003677">
    <property type="term" value="F:DNA binding"/>
    <property type="evidence" value="ECO:0007669"/>
    <property type="project" value="UniProtKB-KW"/>
</dbReference>
<comment type="subcellular location">
    <subcellularLocation>
        <location evidence="2">Nucleus</location>
    </subcellularLocation>
</comment>
<dbReference type="SMART" id="SM00355">
    <property type="entry name" value="ZnF_C2H2"/>
    <property type="match status" value="5"/>
</dbReference>
<evidence type="ECO:0000256" key="4">
    <source>
        <dbReference type="ARBA" id="ARBA00022723"/>
    </source>
</evidence>
<sequence>MTKLVLLNAYLTERLMVAVREILEVVEGTVSEYQEEAVRIHRENDNLRRRLREVGLDTVTDWSGAALPLSLSAAEGSSPVEQQDWSAGLREQQELCEQQGEQSCDPALYAGAGSPPTALGMKRDQDDSPDQPAELFKIHVLGSAGVCLAPGIPSRNVKTEPGEPDGTSNGVYRKTSHNCPHCGKAFRHVSRLKIHLRIHTGEKPFSCSLCGKSFNNDGTLKNHRRVHTQVRLFSCAQCGMSFKDAYTCKKHQRVHSGEKPHCCPHCGKRFNEAGNLQAHIRTHTGERPYSCTLCGKRFVESGKLKKHFRIHTRDGTQS</sequence>
<dbReference type="PROSITE" id="PS50157">
    <property type="entry name" value="ZINC_FINGER_C2H2_2"/>
    <property type="match status" value="5"/>
</dbReference>
<evidence type="ECO:0000256" key="3">
    <source>
        <dbReference type="ARBA" id="ARBA00006991"/>
    </source>
</evidence>
<dbReference type="FunFam" id="3.30.160.60:FF:000557">
    <property type="entry name" value="zinc finger and SCAN domain-containing protein 29"/>
    <property type="match status" value="1"/>
</dbReference>
<comment type="similarity">
    <text evidence="3">Belongs to the krueppel C2H2-type zinc-finger protein family.</text>
</comment>
<keyword evidence="8" id="KW-0805">Transcription regulation</keyword>
<dbReference type="InterPro" id="IPR050331">
    <property type="entry name" value="Zinc_finger"/>
</dbReference>
<name>A0A9Q1CZE9_CONCO</name>
<keyword evidence="11" id="KW-0539">Nucleus</keyword>
<dbReference type="EMBL" id="JAFJMO010000016">
    <property type="protein sequence ID" value="KAJ8253547.1"/>
    <property type="molecule type" value="Genomic_DNA"/>
</dbReference>
<dbReference type="FunFam" id="3.30.160.60:FF:002343">
    <property type="entry name" value="Zinc finger protein 33A"/>
    <property type="match status" value="1"/>
</dbReference>
<evidence type="ECO:0000256" key="7">
    <source>
        <dbReference type="ARBA" id="ARBA00022833"/>
    </source>
</evidence>
<feature type="region of interest" description="Disordered" evidence="13">
    <location>
        <begin position="105"/>
        <end position="131"/>
    </location>
</feature>
<proteinExistence type="inferred from homology"/>
<feature type="domain" description="C2H2-type" evidence="14">
    <location>
        <begin position="261"/>
        <end position="288"/>
    </location>
</feature>
<evidence type="ECO:0000256" key="13">
    <source>
        <dbReference type="SAM" id="MobiDB-lite"/>
    </source>
</evidence>
<keyword evidence="5" id="KW-0677">Repeat</keyword>
<comment type="function">
    <text evidence="1">May be involved in transcriptional regulation.</text>
</comment>
<keyword evidence="7" id="KW-0862">Zinc</keyword>
<evidence type="ECO:0000256" key="6">
    <source>
        <dbReference type="ARBA" id="ARBA00022771"/>
    </source>
</evidence>
<evidence type="ECO:0000259" key="14">
    <source>
        <dbReference type="PROSITE" id="PS50157"/>
    </source>
</evidence>
<evidence type="ECO:0000256" key="5">
    <source>
        <dbReference type="ARBA" id="ARBA00022737"/>
    </source>
</evidence>
<dbReference type="InterPro" id="IPR013087">
    <property type="entry name" value="Znf_C2H2_type"/>
</dbReference>
<evidence type="ECO:0000256" key="2">
    <source>
        <dbReference type="ARBA" id="ARBA00004123"/>
    </source>
</evidence>
<dbReference type="GO" id="GO:0008270">
    <property type="term" value="F:zinc ion binding"/>
    <property type="evidence" value="ECO:0007669"/>
    <property type="project" value="UniProtKB-KW"/>
</dbReference>
<dbReference type="FunFam" id="3.30.160.60:FF:000287">
    <property type="entry name" value="PR domain zinc finger protein 10"/>
    <property type="match status" value="1"/>
</dbReference>
<dbReference type="FunFam" id="3.30.160.60:FF:000966">
    <property type="entry name" value="ZFP90 zinc finger protein"/>
    <property type="match status" value="1"/>
</dbReference>
<dbReference type="OrthoDB" id="9439903at2759"/>
<dbReference type="PANTHER" id="PTHR16515">
    <property type="entry name" value="PR DOMAIN ZINC FINGER PROTEIN"/>
    <property type="match status" value="1"/>
</dbReference>
<dbReference type="FunFam" id="3.30.160.60:FF:000100">
    <property type="entry name" value="Zinc finger 45-like"/>
    <property type="match status" value="1"/>
</dbReference>
<feature type="domain" description="C2H2-type" evidence="14">
    <location>
        <begin position="233"/>
        <end position="260"/>
    </location>
</feature>
<keyword evidence="4" id="KW-0479">Metal-binding</keyword>
<dbReference type="PROSITE" id="PS00028">
    <property type="entry name" value="ZINC_FINGER_C2H2_1"/>
    <property type="match status" value="5"/>
</dbReference>
<dbReference type="SUPFAM" id="SSF57667">
    <property type="entry name" value="beta-beta-alpha zinc fingers"/>
    <property type="match status" value="3"/>
</dbReference>
<keyword evidence="16" id="KW-1185">Reference proteome</keyword>
<dbReference type="Proteomes" id="UP001152803">
    <property type="component" value="Unassembled WGS sequence"/>
</dbReference>
<evidence type="ECO:0000256" key="11">
    <source>
        <dbReference type="ARBA" id="ARBA00023242"/>
    </source>
</evidence>
<dbReference type="InterPro" id="IPR036236">
    <property type="entry name" value="Znf_C2H2_sf"/>
</dbReference>
<evidence type="ECO:0000256" key="10">
    <source>
        <dbReference type="ARBA" id="ARBA00023163"/>
    </source>
</evidence>
<dbReference type="Gene3D" id="3.30.160.60">
    <property type="entry name" value="Classic Zinc Finger"/>
    <property type="match status" value="5"/>
</dbReference>
<evidence type="ECO:0000256" key="1">
    <source>
        <dbReference type="ARBA" id="ARBA00003767"/>
    </source>
</evidence>
<dbReference type="PANTHER" id="PTHR16515:SF49">
    <property type="entry name" value="GASTRULA ZINC FINGER PROTEIN XLCGF49.1-LIKE-RELATED"/>
    <property type="match status" value="1"/>
</dbReference>
<evidence type="ECO:0000313" key="16">
    <source>
        <dbReference type="Proteomes" id="UP001152803"/>
    </source>
</evidence>
<evidence type="ECO:0000256" key="9">
    <source>
        <dbReference type="ARBA" id="ARBA00023125"/>
    </source>
</evidence>
<reference evidence="15" key="1">
    <citation type="journal article" date="2023" name="Science">
        <title>Genome structures resolve the early diversification of teleost fishes.</title>
        <authorList>
            <person name="Parey E."/>
            <person name="Louis A."/>
            <person name="Montfort J."/>
            <person name="Bouchez O."/>
            <person name="Roques C."/>
            <person name="Iampietro C."/>
            <person name="Lluch J."/>
            <person name="Castinel A."/>
            <person name="Donnadieu C."/>
            <person name="Desvignes T."/>
            <person name="Floi Bucao C."/>
            <person name="Jouanno E."/>
            <person name="Wen M."/>
            <person name="Mejri S."/>
            <person name="Dirks R."/>
            <person name="Jansen H."/>
            <person name="Henkel C."/>
            <person name="Chen W.J."/>
            <person name="Zahm M."/>
            <person name="Cabau C."/>
            <person name="Klopp C."/>
            <person name="Thompson A.W."/>
            <person name="Robinson-Rechavi M."/>
            <person name="Braasch I."/>
            <person name="Lecointre G."/>
            <person name="Bobe J."/>
            <person name="Postlethwait J.H."/>
            <person name="Berthelot C."/>
            <person name="Roest Crollius H."/>
            <person name="Guiguen Y."/>
        </authorList>
    </citation>
    <scope>NUCLEOTIDE SEQUENCE</scope>
    <source>
        <strain evidence="15">Concon-B</strain>
    </source>
</reference>
<comment type="caution">
    <text evidence="15">The sequence shown here is derived from an EMBL/GenBank/DDBJ whole genome shotgun (WGS) entry which is preliminary data.</text>
</comment>
<evidence type="ECO:0000313" key="15">
    <source>
        <dbReference type="EMBL" id="KAJ8253547.1"/>
    </source>
</evidence>
<dbReference type="GO" id="GO:0005634">
    <property type="term" value="C:nucleus"/>
    <property type="evidence" value="ECO:0007669"/>
    <property type="project" value="UniProtKB-SubCell"/>
</dbReference>
<dbReference type="AlphaFoldDB" id="A0A9Q1CZE9"/>
<accession>A0A9Q1CZE9</accession>
<organism evidence="15 16">
    <name type="scientific">Conger conger</name>
    <name type="common">Conger eel</name>
    <name type="synonym">Muraena conger</name>
    <dbReference type="NCBI Taxonomy" id="82655"/>
    <lineage>
        <taxon>Eukaryota</taxon>
        <taxon>Metazoa</taxon>
        <taxon>Chordata</taxon>
        <taxon>Craniata</taxon>
        <taxon>Vertebrata</taxon>
        <taxon>Euteleostomi</taxon>
        <taxon>Actinopterygii</taxon>
        <taxon>Neopterygii</taxon>
        <taxon>Teleostei</taxon>
        <taxon>Anguilliformes</taxon>
        <taxon>Congridae</taxon>
        <taxon>Conger</taxon>
    </lineage>
</organism>
<keyword evidence="9" id="KW-0238">DNA-binding</keyword>
<keyword evidence="10" id="KW-0804">Transcription</keyword>
<feature type="domain" description="C2H2-type" evidence="14">
    <location>
        <begin position="205"/>
        <end position="232"/>
    </location>
</feature>
<feature type="domain" description="C2H2-type" evidence="14">
    <location>
        <begin position="177"/>
        <end position="204"/>
    </location>
</feature>
<protein>
    <recommendedName>
        <fullName evidence="14">C2H2-type domain-containing protein</fullName>
    </recommendedName>
</protein>
<evidence type="ECO:0000256" key="8">
    <source>
        <dbReference type="ARBA" id="ARBA00023015"/>
    </source>
</evidence>
<dbReference type="GO" id="GO:0010468">
    <property type="term" value="P:regulation of gene expression"/>
    <property type="evidence" value="ECO:0007669"/>
    <property type="project" value="TreeGrafter"/>
</dbReference>
<feature type="domain" description="C2H2-type" evidence="14">
    <location>
        <begin position="289"/>
        <end position="316"/>
    </location>
</feature>
<gene>
    <name evidence="15" type="ORF">COCON_G00201590</name>
</gene>